<dbReference type="PANTHER" id="PTHR43392:SF2">
    <property type="entry name" value="AAA-TYPE ATPASE FAMILY PROTEIN _ ANKYRIN REPEAT FAMILY PROTEIN"/>
    <property type="match status" value="1"/>
</dbReference>
<dbReference type="InterPro" id="IPR006626">
    <property type="entry name" value="PbH1"/>
</dbReference>
<sequence length="1100" mass="116747">MSGLFLVAPGERGAFDTIGQALERAHSGAVITVRPGRYEENLVISKVVTITAEEGRGSVRVTPRRGSVLRLLTEAVKVNGLLLQGADENLPAVDVPRGQAALEDCEITASSWAAVFSREQGSLAMRDCRVSNPAGAGIVDASRVGSVVESCVIEHLGTSAVVISERADPVVRDCTLRDARGNGVCVNAQGRGTIQDCDISHTDKPAIALEDEAATTISGTAVHDAEAGLFVSSTARTVLEDCTFHGMSGYGIVLDNGTDPVVRRCRVDTSGGHGVHVKTRSRGTFEDCEISRASDAGVWVGGGSSPVFTGTVVRNCPGIGVLVDEESAAEFTRLEIRSTEGPGLSVRAGANPLVRFAEIEKTGGHGLEVTSGGRGRVEESVMAHCALASIRIVDGGRPHIGRTTVRDTAGHAPGVSVGHEGLGTFRDSDILGAGADGILVEDGGELNLSRSRVRSSRGHGLHVSAGGRAVVSSCELTGNGGDGIRVDSTEVVSVTGTTVRDNTGSGLRQTQPGERLSAEDLESHGNGLRDAYGEAVAGTVPGNLLAGPVDEAADQAKGPLAELRALVGLEGVKEQVTRQVNLDKLARRRAQMGMPVLSMGRHLIFAGPPGTGKTTVARLYGRILADLGALPRGHLVEVARAELVAQIVGGTAIKTTEVFNSALGGVLFIDEAYTLTGEKGSGPDFGREAVDTLVKLMEDHRDEIVVIVAGYSEEMRQFLRTNAGLASRFSRTIEFENYSSPELVQIVSNMAAAHQYELAEGTVAALTRHFDRMQRDAAFGNGRAARKTFEEMIDRQASRLSELQEVGSKDLMRLLPADLGEQEDESQAPGARLEALLSELRRMTGLPEVKTQVENLVNLLAAARRREAAGLPVPAISHHLVFAGPPGTGKTTVARVYGELLAALGVLSRGQLVEVARADLVGRYIGHTAQLTKDAFERSRGGVLFIDEAYTLTPRGANGDFGQEAVDTLLKLMEDHRDECVVIVAGYSDEMEGFLASNPGLASRFPRQINFADYTPAELLEIITANATTSGYELPEDTREALLKHFTSVPRGRSFGNARYARQLLESMMTEQAGRLNRMSNPGLDDLRTLRVEDIPADRS</sequence>
<evidence type="ECO:0000259" key="5">
    <source>
        <dbReference type="SMART" id="SM00382"/>
    </source>
</evidence>
<evidence type="ECO:0000256" key="2">
    <source>
        <dbReference type="ARBA" id="ARBA00022741"/>
    </source>
</evidence>
<dbReference type="PRINTS" id="PR00819">
    <property type="entry name" value="CBXCFQXSUPER"/>
</dbReference>
<gene>
    <name evidence="6" type="ORF">SAMN05216259_12737</name>
</gene>
<dbReference type="Gene3D" id="2.160.20.10">
    <property type="entry name" value="Single-stranded right-handed beta-helix, Pectin lyase-like"/>
    <property type="match status" value="3"/>
</dbReference>
<dbReference type="SUPFAM" id="SSF51126">
    <property type="entry name" value="Pectin lyase-like"/>
    <property type="match status" value="2"/>
</dbReference>
<reference evidence="6 7" key="1">
    <citation type="submission" date="2016-10" db="EMBL/GenBank/DDBJ databases">
        <authorList>
            <person name="de Groot N.N."/>
        </authorList>
    </citation>
    <scope>NUCLEOTIDE SEQUENCE [LARGE SCALE GENOMIC DNA]</scope>
    <source>
        <strain evidence="6 7">CGMCC 4.2022</strain>
    </source>
</reference>
<feature type="domain" description="AAA+ ATPase" evidence="5">
    <location>
        <begin position="599"/>
        <end position="739"/>
    </location>
</feature>
<dbReference type="InterPro" id="IPR000641">
    <property type="entry name" value="CbxX/CfxQ"/>
</dbReference>
<dbReference type="Pfam" id="PF00004">
    <property type="entry name" value="AAA"/>
    <property type="match status" value="2"/>
</dbReference>
<dbReference type="SUPFAM" id="SSF52540">
    <property type="entry name" value="P-loop containing nucleoside triphosphate hydrolases"/>
    <property type="match status" value="2"/>
</dbReference>
<dbReference type="InterPro" id="IPR011050">
    <property type="entry name" value="Pectin_lyase_fold/virulence"/>
</dbReference>
<dbReference type="Pfam" id="PF17866">
    <property type="entry name" value="AAA_lid_6"/>
    <property type="match status" value="2"/>
</dbReference>
<dbReference type="InterPro" id="IPR003959">
    <property type="entry name" value="ATPase_AAA_core"/>
</dbReference>
<proteinExistence type="inferred from homology"/>
<dbReference type="PANTHER" id="PTHR43392">
    <property type="entry name" value="AAA-TYPE ATPASE FAMILY PROTEIN / ANKYRIN REPEAT FAMILY PROTEIN"/>
    <property type="match status" value="1"/>
</dbReference>
<evidence type="ECO:0000313" key="7">
    <source>
        <dbReference type="Proteomes" id="UP000199341"/>
    </source>
</evidence>
<dbReference type="GO" id="GO:0016887">
    <property type="term" value="F:ATP hydrolysis activity"/>
    <property type="evidence" value="ECO:0007669"/>
    <property type="project" value="InterPro"/>
</dbReference>
<feature type="domain" description="AAA+ ATPase" evidence="5">
    <location>
        <begin position="876"/>
        <end position="1015"/>
    </location>
</feature>
<accession>A0A1H0SDN5</accession>
<dbReference type="InterPro" id="IPR050773">
    <property type="entry name" value="CbxX/CfxQ_RuBisCO_ESX"/>
</dbReference>
<evidence type="ECO:0000313" key="6">
    <source>
        <dbReference type="EMBL" id="SDP39883.1"/>
    </source>
</evidence>
<dbReference type="EMBL" id="FNIE01000027">
    <property type="protein sequence ID" value="SDP39883.1"/>
    <property type="molecule type" value="Genomic_DNA"/>
</dbReference>
<dbReference type="InterPro" id="IPR039448">
    <property type="entry name" value="Beta_helix"/>
</dbReference>
<dbReference type="SMART" id="SM00382">
    <property type="entry name" value="AAA"/>
    <property type="match status" value="2"/>
</dbReference>
<dbReference type="GO" id="GO:0005524">
    <property type="term" value="F:ATP binding"/>
    <property type="evidence" value="ECO:0007669"/>
    <property type="project" value="UniProtKB-KW"/>
</dbReference>
<evidence type="ECO:0000256" key="3">
    <source>
        <dbReference type="ARBA" id="ARBA00022840"/>
    </source>
</evidence>
<dbReference type="InterPro" id="IPR003593">
    <property type="entry name" value="AAA+_ATPase"/>
</dbReference>
<dbReference type="OrthoDB" id="9806903at2"/>
<evidence type="ECO:0000256" key="1">
    <source>
        <dbReference type="ARBA" id="ARBA00010378"/>
    </source>
</evidence>
<dbReference type="Gene3D" id="3.40.50.300">
    <property type="entry name" value="P-loop containing nucleotide triphosphate hydrolases"/>
    <property type="match status" value="2"/>
</dbReference>
<dbReference type="Pfam" id="PF13229">
    <property type="entry name" value="Beta_helix"/>
    <property type="match status" value="2"/>
</dbReference>
<dbReference type="Proteomes" id="UP000199341">
    <property type="component" value="Unassembled WGS sequence"/>
</dbReference>
<dbReference type="CDD" id="cd00009">
    <property type="entry name" value="AAA"/>
    <property type="match status" value="2"/>
</dbReference>
<keyword evidence="3" id="KW-0067">ATP-binding</keyword>
<dbReference type="AlphaFoldDB" id="A0A1H0SDN5"/>
<keyword evidence="2" id="KW-0547">Nucleotide-binding</keyword>
<keyword evidence="7" id="KW-1185">Reference proteome</keyword>
<dbReference type="InterPro" id="IPR041627">
    <property type="entry name" value="AAA_lid_6"/>
</dbReference>
<dbReference type="STRING" id="310781.SAMN05216259_12737"/>
<dbReference type="SMART" id="SM00710">
    <property type="entry name" value="PbH1"/>
    <property type="match status" value="15"/>
</dbReference>
<name>A0A1H0SDN5_9ACTN</name>
<evidence type="ECO:0000256" key="4">
    <source>
        <dbReference type="SAM" id="MobiDB-lite"/>
    </source>
</evidence>
<protein>
    <submittedName>
        <fullName evidence="6">AAA+-type ATPase, SpoVK/Ycf46/Vps4 family</fullName>
    </submittedName>
</protein>
<organism evidence="6 7">
    <name type="scientific">Actinacidiphila guanduensis</name>
    <dbReference type="NCBI Taxonomy" id="310781"/>
    <lineage>
        <taxon>Bacteria</taxon>
        <taxon>Bacillati</taxon>
        <taxon>Actinomycetota</taxon>
        <taxon>Actinomycetes</taxon>
        <taxon>Kitasatosporales</taxon>
        <taxon>Streptomycetaceae</taxon>
        <taxon>Actinacidiphila</taxon>
    </lineage>
</organism>
<dbReference type="RefSeq" id="WP_093788653.1">
    <property type="nucleotide sequence ID" value="NZ_FNIE01000027.1"/>
</dbReference>
<dbReference type="FunFam" id="3.40.50.300:FF:000216">
    <property type="entry name" value="Type VII secretion ATPase EccA"/>
    <property type="match status" value="2"/>
</dbReference>
<dbReference type="Gene3D" id="1.10.8.60">
    <property type="match status" value="2"/>
</dbReference>
<dbReference type="InterPro" id="IPR012334">
    <property type="entry name" value="Pectin_lyas_fold"/>
</dbReference>
<dbReference type="InterPro" id="IPR027417">
    <property type="entry name" value="P-loop_NTPase"/>
</dbReference>
<comment type="similarity">
    <text evidence="1">Belongs to the CbxX/CfxQ family.</text>
</comment>
<feature type="region of interest" description="Disordered" evidence="4">
    <location>
        <begin position="498"/>
        <end position="518"/>
    </location>
</feature>
<feature type="compositionally biased region" description="Polar residues" evidence="4">
    <location>
        <begin position="500"/>
        <end position="512"/>
    </location>
</feature>